<gene>
    <name evidence="1" type="ORF">DVJ77_18305</name>
</gene>
<accession>A0A369UKK8</accession>
<dbReference type="Proteomes" id="UP000253782">
    <property type="component" value="Unassembled WGS sequence"/>
</dbReference>
<dbReference type="RefSeq" id="WP_114846963.1">
    <property type="nucleotide sequence ID" value="NZ_JBHSPE010000012.1"/>
</dbReference>
<keyword evidence="2" id="KW-1185">Reference proteome</keyword>
<sequence>MAAIHLTATERRIRLNESYDINPDATPERLFDDVNELLDHARAIALSLCHALTPNAQVDYNHLSSVFAAIANMIDMAQNATEHAHFQLLSKRVKSKSKSKL</sequence>
<name>A0A369UKK8_9GAMM</name>
<proteinExistence type="predicted"/>
<evidence type="ECO:0008006" key="3">
    <source>
        <dbReference type="Google" id="ProtNLM"/>
    </source>
</evidence>
<evidence type="ECO:0000313" key="2">
    <source>
        <dbReference type="Proteomes" id="UP000253782"/>
    </source>
</evidence>
<organism evidence="1 2">
    <name type="scientific">Dyella tabacisoli</name>
    <dbReference type="NCBI Taxonomy" id="2282381"/>
    <lineage>
        <taxon>Bacteria</taxon>
        <taxon>Pseudomonadati</taxon>
        <taxon>Pseudomonadota</taxon>
        <taxon>Gammaproteobacteria</taxon>
        <taxon>Lysobacterales</taxon>
        <taxon>Rhodanobacteraceae</taxon>
        <taxon>Dyella</taxon>
    </lineage>
</organism>
<protein>
    <recommendedName>
        <fullName evidence="3">DUF3077 domain-containing protein</fullName>
    </recommendedName>
</protein>
<dbReference type="EMBL" id="QQAH01000019">
    <property type="protein sequence ID" value="RDD80258.1"/>
    <property type="molecule type" value="Genomic_DNA"/>
</dbReference>
<dbReference type="AlphaFoldDB" id="A0A369UKK8"/>
<reference evidence="1 2" key="1">
    <citation type="submission" date="2018-07" db="EMBL/GenBank/DDBJ databases">
        <title>Dyella tabacisoli L4-6T, whole genome shotgun sequence.</title>
        <authorList>
            <person name="Zhou X.-K."/>
            <person name="Li W.-J."/>
            <person name="Duan Y.-Q."/>
        </authorList>
    </citation>
    <scope>NUCLEOTIDE SEQUENCE [LARGE SCALE GENOMIC DNA]</scope>
    <source>
        <strain evidence="1 2">L4-6</strain>
    </source>
</reference>
<evidence type="ECO:0000313" key="1">
    <source>
        <dbReference type="EMBL" id="RDD80258.1"/>
    </source>
</evidence>
<comment type="caution">
    <text evidence="1">The sequence shown here is derived from an EMBL/GenBank/DDBJ whole genome shotgun (WGS) entry which is preliminary data.</text>
</comment>